<organism evidence="2 3">
    <name type="scientific">Fusarium solani</name>
    <name type="common">Filamentous fungus</name>
    <dbReference type="NCBI Taxonomy" id="169388"/>
    <lineage>
        <taxon>Eukaryota</taxon>
        <taxon>Fungi</taxon>
        <taxon>Dikarya</taxon>
        <taxon>Ascomycota</taxon>
        <taxon>Pezizomycotina</taxon>
        <taxon>Sordariomycetes</taxon>
        <taxon>Hypocreomycetidae</taxon>
        <taxon>Hypocreales</taxon>
        <taxon>Nectriaceae</taxon>
        <taxon>Fusarium</taxon>
        <taxon>Fusarium solani species complex</taxon>
    </lineage>
</organism>
<name>A0A9P9G8S4_FUSSL</name>
<dbReference type="PANTHER" id="PTHR37538:SF1">
    <property type="entry name" value="BTB DOMAIN-CONTAINING PROTEIN"/>
    <property type="match status" value="1"/>
</dbReference>
<keyword evidence="3" id="KW-1185">Reference proteome</keyword>
<dbReference type="Proteomes" id="UP000736672">
    <property type="component" value="Unassembled WGS sequence"/>
</dbReference>
<evidence type="ECO:0000256" key="1">
    <source>
        <dbReference type="SAM" id="MobiDB-lite"/>
    </source>
</evidence>
<dbReference type="OrthoDB" id="3594103at2759"/>
<evidence type="ECO:0000313" key="3">
    <source>
        <dbReference type="Proteomes" id="UP000736672"/>
    </source>
</evidence>
<comment type="caution">
    <text evidence="2">The sequence shown here is derived from an EMBL/GenBank/DDBJ whole genome shotgun (WGS) entry which is preliminary data.</text>
</comment>
<reference evidence="2" key="1">
    <citation type="journal article" date="2021" name="Nat. Commun.">
        <title>Genetic determinants of endophytism in the Arabidopsis root mycobiome.</title>
        <authorList>
            <person name="Mesny F."/>
            <person name="Miyauchi S."/>
            <person name="Thiergart T."/>
            <person name="Pickel B."/>
            <person name="Atanasova L."/>
            <person name="Karlsson M."/>
            <person name="Huettel B."/>
            <person name="Barry K.W."/>
            <person name="Haridas S."/>
            <person name="Chen C."/>
            <person name="Bauer D."/>
            <person name="Andreopoulos W."/>
            <person name="Pangilinan J."/>
            <person name="LaButti K."/>
            <person name="Riley R."/>
            <person name="Lipzen A."/>
            <person name="Clum A."/>
            <person name="Drula E."/>
            <person name="Henrissat B."/>
            <person name="Kohler A."/>
            <person name="Grigoriev I.V."/>
            <person name="Martin F.M."/>
            <person name="Hacquard S."/>
        </authorList>
    </citation>
    <scope>NUCLEOTIDE SEQUENCE</scope>
    <source>
        <strain evidence="2">FSSC 5 MPI-SDFR-AT-0091</strain>
    </source>
</reference>
<sequence length="538" mass="60785">MPFDDIYSVADGTCGDNLESQDDERPFLLSSESKDPGQDSDVEVVQNRPQRSPYASDIVALRFSPSQTLRIPRQFLEKTPLAARLAWCEPPNEMDLGFIQFDAGHVIVNFLVTGRYQCLEPWGTTAAGKYSSEFRTALRVYMAAESLGLTELFKVAQDEVKKAGDKLSFPQVVDNVHFLDPFHAHFPWIGEYVQSRMLSFWESTTVEEATKMTSDVLGPSNLHKILISGLLKMKASSKWSPGHESTIRDMKTPGGRVEEDLAPPSQMLERLKITNEKMVKFIAELEKVVVLQERMKEKSGSSSSPKQQDEPRLQMPKVTLLQKTPDMPLKKGVKVVEQEAVLEQCELRSLMSKSLDRGFSWADQKRLNLLEQKSHRRADVLNAKRDWDRIDLQQEKADAAFNDAISMQGMFREIWRDHSSNLKKIILFRALRKKYHSEKLEAMARRKAAVERYQSPTSEPDQGRYSGTVCSEGSSCSSLSTGQKTPESGDGWGTAEVCLELESHLSGGSWRGCVSCRRLVMETIQDMVTLPELEVSEY</sequence>
<feature type="compositionally biased region" description="Basic and acidic residues" evidence="1">
    <location>
        <begin position="245"/>
        <end position="259"/>
    </location>
</feature>
<dbReference type="PANTHER" id="PTHR37538">
    <property type="entry name" value="BTB DOMAIN-CONTAINING PROTEIN"/>
    <property type="match status" value="1"/>
</dbReference>
<proteinExistence type="predicted"/>
<dbReference type="AlphaFoldDB" id="A0A9P9G8S4"/>
<feature type="region of interest" description="Disordered" evidence="1">
    <location>
        <begin position="12"/>
        <end position="41"/>
    </location>
</feature>
<feature type="region of interest" description="Disordered" evidence="1">
    <location>
        <begin position="241"/>
        <end position="260"/>
    </location>
</feature>
<dbReference type="EMBL" id="JAGTJS010000024">
    <property type="protein sequence ID" value="KAH7235114.1"/>
    <property type="molecule type" value="Genomic_DNA"/>
</dbReference>
<gene>
    <name evidence="2" type="ORF">B0J15DRAFT_570485</name>
</gene>
<evidence type="ECO:0000313" key="2">
    <source>
        <dbReference type="EMBL" id="KAH7235114.1"/>
    </source>
</evidence>
<feature type="region of interest" description="Disordered" evidence="1">
    <location>
        <begin position="294"/>
        <end position="314"/>
    </location>
</feature>
<accession>A0A9P9G8S4</accession>
<protein>
    <submittedName>
        <fullName evidence="2">Uncharacterized protein</fullName>
    </submittedName>
</protein>